<evidence type="ECO:0000313" key="4">
    <source>
        <dbReference type="RefSeq" id="XP_004406318.1"/>
    </source>
</evidence>
<feature type="region of interest" description="Disordered" evidence="1">
    <location>
        <begin position="481"/>
        <end position="503"/>
    </location>
</feature>
<feature type="domain" description="ITPR-interacting" evidence="2">
    <location>
        <begin position="126"/>
        <end position="290"/>
    </location>
</feature>
<evidence type="ECO:0000256" key="1">
    <source>
        <dbReference type="SAM" id="MobiDB-lite"/>
    </source>
</evidence>
<organism evidence="3 4">
    <name type="scientific">Odobenus rosmarus divergens</name>
    <name type="common">Pacific walrus</name>
    <dbReference type="NCBI Taxonomy" id="9708"/>
    <lineage>
        <taxon>Eukaryota</taxon>
        <taxon>Metazoa</taxon>
        <taxon>Chordata</taxon>
        <taxon>Craniata</taxon>
        <taxon>Vertebrata</taxon>
        <taxon>Euteleostomi</taxon>
        <taxon>Mammalia</taxon>
        <taxon>Eutheria</taxon>
        <taxon>Laurasiatheria</taxon>
        <taxon>Carnivora</taxon>
        <taxon>Caniformia</taxon>
        <taxon>Pinnipedia</taxon>
        <taxon>Odobenidae</taxon>
        <taxon>Odobenus</taxon>
    </lineage>
</organism>
<dbReference type="Pfam" id="PF14722">
    <property type="entry name" value="KRAP_IP3R_bind"/>
    <property type="match status" value="1"/>
</dbReference>
<proteinExistence type="predicted"/>
<dbReference type="InterPro" id="IPR029325">
    <property type="entry name" value="ITPR-bd"/>
</dbReference>
<dbReference type="SMART" id="SM01257">
    <property type="entry name" value="KRAP_IP3R_bind"/>
    <property type="match status" value="1"/>
</dbReference>
<protein>
    <submittedName>
        <fullName evidence="4">Protein TESPA1</fullName>
    </submittedName>
</protein>
<accession>A0A9B0GVX0</accession>
<name>A0A9B0GVX0_ODORO</name>
<dbReference type="InterPro" id="IPR043444">
    <property type="entry name" value="TESPA1-like"/>
</dbReference>
<dbReference type="GO" id="GO:0005737">
    <property type="term" value="C:cytoplasm"/>
    <property type="evidence" value="ECO:0007669"/>
    <property type="project" value="TreeGrafter"/>
</dbReference>
<evidence type="ECO:0000259" key="2">
    <source>
        <dbReference type="SMART" id="SM01257"/>
    </source>
</evidence>
<dbReference type="RefSeq" id="XP_004406318.1">
    <property type="nucleotide sequence ID" value="XM_004406261.1"/>
</dbReference>
<feature type="compositionally biased region" description="Acidic residues" evidence="1">
    <location>
        <begin position="481"/>
        <end position="494"/>
    </location>
</feature>
<dbReference type="GO" id="GO:0005102">
    <property type="term" value="F:signaling receptor binding"/>
    <property type="evidence" value="ECO:0007669"/>
    <property type="project" value="InterPro"/>
</dbReference>
<dbReference type="PANTHER" id="PTHR17469">
    <property type="entry name" value="SPERM SPECIFIC ANTIGEN 2-RELATED"/>
    <property type="match status" value="1"/>
</dbReference>
<keyword evidence="3" id="KW-1185">Reference proteome</keyword>
<reference evidence="4" key="1">
    <citation type="submission" date="2025-08" db="UniProtKB">
        <authorList>
            <consortium name="RefSeq"/>
        </authorList>
    </citation>
    <scope>IDENTIFICATION</scope>
</reference>
<dbReference type="PANTHER" id="PTHR17469:SF1">
    <property type="entry name" value="PROTEIN TESPA1"/>
    <property type="match status" value="1"/>
</dbReference>
<gene>
    <name evidence="4" type="primary">TESPA1</name>
</gene>
<dbReference type="AlphaFoldDB" id="A0A9B0GVX0"/>
<evidence type="ECO:0000313" key="3">
    <source>
        <dbReference type="Proteomes" id="UP000245340"/>
    </source>
</evidence>
<dbReference type="GO" id="GO:0050862">
    <property type="term" value="P:positive regulation of T cell receptor signaling pathway"/>
    <property type="evidence" value="ECO:0007669"/>
    <property type="project" value="TreeGrafter"/>
</dbReference>
<dbReference type="Proteomes" id="UP000245340">
    <property type="component" value="Unplaced"/>
</dbReference>
<sequence>MEGSVLSPTSWEMRRAWLRQSRHWQTQVLEEEAAAALQDVSDPEPASLDDVFQEGNPVNKIEDWLQDCGYSEEGFFEETGQSSYNGCLSHGTSFEDDLTLGAEATLLATNGKVFSRSFLDPSRPWQLLDLGCSLASSSMTGGTNKTSSSISEILDKVQEDAEDVLFSLGFGQEDHKDTSRIPARFFTTPSQAKGIDFQLFLKAQVQRIEMEDPCLMLASRFKQVQTLAVTADAFFCLYSYVSKTPVQKFTPSHMFWNYNPTDVPSIRILAPEPEPHSPRERLRKAISKMCLYTSPRDRLSPPYNIPKRNSLDQVVWEVMDRVRGEKLVFQQDPGFGPGSEEDPVPLIRDAKLPTSSGPCALCPKEETQQGLSPVQAPSQTLDPKPEATCCMHSLPGAGLQWSTDPAPVKRELWGLQATNKEVHLAKDETFWKRKSRARKSLFQRNPMSRTVKSLELSIIQQSQEQPALHQSLTQQLQDTCDLEEVQSQSEEEESGWPNSPRHPHLYQTFAGKDWRNVSLAQEYAKISTKAGWAQDLSGYTFRGNTCNIQDTSSPHTSAPPLANCQCTEILELNCQGETFASLYLLPYAAKDSQATPPVSPVTKHPHSDGDGGRWDRAPGWSQLDNCSQFPGQSAVLASPPLQCGYRAPLSRSSVTFHVCNGRTPFPSPHPAQTLTPPNPAVQGQFPDGKAAFLLLTS</sequence>